<evidence type="ECO:0000313" key="3">
    <source>
        <dbReference type="Proteomes" id="UP000313359"/>
    </source>
</evidence>
<gene>
    <name evidence="2" type="ORF">L227DRAFT_507615</name>
</gene>
<reference evidence="2" key="1">
    <citation type="journal article" date="2018" name="Genome Biol. Evol.">
        <title>Genomics and development of Lentinus tigrinus, a white-rot wood-decaying mushroom with dimorphic fruiting bodies.</title>
        <authorList>
            <person name="Wu B."/>
            <person name="Xu Z."/>
            <person name="Knudson A."/>
            <person name="Carlson A."/>
            <person name="Chen N."/>
            <person name="Kovaka S."/>
            <person name="LaButti K."/>
            <person name="Lipzen A."/>
            <person name="Pennachio C."/>
            <person name="Riley R."/>
            <person name="Schakwitz W."/>
            <person name="Umezawa K."/>
            <person name="Ohm R.A."/>
            <person name="Grigoriev I.V."/>
            <person name="Nagy L.G."/>
            <person name="Gibbons J."/>
            <person name="Hibbett D."/>
        </authorList>
    </citation>
    <scope>NUCLEOTIDE SEQUENCE [LARGE SCALE GENOMIC DNA]</scope>
    <source>
        <strain evidence="2">ALCF2SS1-6</strain>
    </source>
</reference>
<evidence type="ECO:0000313" key="2">
    <source>
        <dbReference type="EMBL" id="RPD56968.1"/>
    </source>
</evidence>
<keyword evidence="3" id="KW-1185">Reference proteome</keyword>
<evidence type="ECO:0000256" key="1">
    <source>
        <dbReference type="SAM" id="MobiDB-lite"/>
    </source>
</evidence>
<feature type="region of interest" description="Disordered" evidence="1">
    <location>
        <begin position="273"/>
        <end position="293"/>
    </location>
</feature>
<dbReference type="InterPro" id="IPR011009">
    <property type="entry name" value="Kinase-like_dom_sf"/>
</dbReference>
<protein>
    <recommendedName>
        <fullName evidence="4">Protein kinase domain-containing protein</fullName>
    </recommendedName>
</protein>
<dbReference type="SUPFAM" id="SSF56112">
    <property type="entry name" value="Protein kinase-like (PK-like)"/>
    <property type="match status" value="1"/>
</dbReference>
<proteinExistence type="predicted"/>
<dbReference type="Proteomes" id="UP000313359">
    <property type="component" value="Unassembled WGS sequence"/>
</dbReference>
<accession>A0A5C2S0W2</accession>
<evidence type="ECO:0008006" key="4">
    <source>
        <dbReference type="Google" id="ProtNLM"/>
    </source>
</evidence>
<dbReference type="OrthoDB" id="2753408at2759"/>
<sequence length="393" mass="44491">MFTDILLQGGITPARANPGYIGDTRYNDSGDLRASYLSVEVMYYVQAIKCEIGSTRGEPFTEAIHHWLEVIRLFFESTSKGSSDIQEKVARLNFPAVLVLHFGPYLAIAAAVFGEEPIAELLCCIPLQVHATNDPQIQMGERALAALRVALLSLRDRYSSIADADKRDPRADFPFRDFYVDSDRTRHEFTYEEATDDKRIFRVLEKKTGRPLYVKFTKRYSAEAHQFAHAAGFAPALLAVNKFHDWTVIVMEDTTAEYSNTMWDIKCPKEVEKGKDKNREKKGRGKASKPAVSMEAAQEQVRARLGLLHEEGFVHGDVRDVNVLVRNDDAPANRPDILIVDWDWAGRAGEVVYPRNINRQLARPADALAAEKIKAEHDLWMADRLLERVFSYA</sequence>
<organism evidence="2 3">
    <name type="scientific">Lentinus tigrinus ALCF2SS1-6</name>
    <dbReference type="NCBI Taxonomy" id="1328759"/>
    <lineage>
        <taxon>Eukaryota</taxon>
        <taxon>Fungi</taxon>
        <taxon>Dikarya</taxon>
        <taxon>Basidiomycota</taxon>
        <taxon>Agaricomycotina</taxon>
        <taxon>Agaricomycetes</taxon>
        <taxon>Polyporales</taxon>
        <taxon>Polyporaceae</taxon>
        <taxon>Lentinus</taxon>
    </lineage>
</organism>
<dbReference type="EMBL" id="ML122284">
    <property type="protein sequence ID" value="RPD56968.1"/>
    <property type="molecule type" value="Genomic_DNA"/>
</dbReference>
<dbReference type="AlphaFoldDB" id="A0A5C2S0W2"/>
<name>A0A5C2S0W2_9APHY</name>